<keyword evidence="2" id="KW-1185">Reference proteome</keyword>
<protein>
    <submittedName>
        <fullName evidence="1">Uncharacterized protein</fullName>
    </submittedName>
</protein>
<evidence type="ECO:0000313" key="1">
    <source>
        <dbReference type="EMBL" id="MFC4426199.1"/>
    </source>
</evidence>
<comment type="caution">
    <text evidence="1">The sequence shown here is derived from an EMBL/GenBank/DDBJ whole genome shotgun (WGS) entry which is preliminary data.</text>
</comment>
<organism evidence="1 2">
    <name type="scientific">Deinococcus navajonensis</name>
    <dbReference type="NCBI Taxonomy" id="309884"/>
    <lineage>
        <taxon>Bacteria</taxon>
        <taxon>Thermotogati</taxon>
        <taxon>Deinococcota</taxon>
        <taxon>Deinococci</taxon>
        <taxon>Deinococcales</taxon>
        <taxon>Deinococcaceae</taxon>
        <taxon>Deinococcus</taxon>
    </lineage>
</organism>
<dbReference type="EMBL" id="JBHSEH010000005">
    <property type="protein sequence ID" value="MFC4426199.1"/>
    <property type="molecule type" value="Genomic_DNA"/>
</dbReference>
<dbReference type="Proteomes" id="UP001595998">
    <property type="component" value="Unassembled WGS sequence"/>
</dbReference>
<dbReference type="RefSeq" id="WP_380038341.1">
    <property type="nucleotide sequence ID" value="NZ_JBHSEH010000005.1"/>
</dbReference>
<reference evidence="2" key="1">
    <citation type="journal article" date="2019" name="Int. J. Syst. Evol. Microbiol.">
        <title>The Global Catalogue of Microorganisms (GCM) 10K type strain sequencing project: providing services to taxonomists for standard genome sequencing and annotation.</title>
        <authorList>
            <consortium name="The Broad Institute Genomics Platform"/>
            <consortium name="The Broad Institute Genome Sequencing Center for Infectious Disease"/>
            <person name="Wu L."/>
            <person name="Ma J."/>
        </authorList>
    </citation>
    <scope>NUCLEOTIDE SEQUENCE [LARGE SCALE GENOMIC DNA]</scope>
    <source>
        <strain evidence="2">CCUG 56029</strain>
    </source>
</reference>
<name>A0ABV8XKW3_9DEIO</name>
<gene>
    <name evidence="1" type="ORF">ACFOZ9_08225</name>
</gene>
<proteinExistence type="predicted"/>
<evidence type="ECO:0000313" key="2">
    <source>
        <dbReference type="Proteomes" id="UP001595998"/>
    </source>
</evidence>
<sequence length="163" mass="18178">MTTFRLKKQDGSLIDLAMYAEMDKGVPAITLSERQRSYALSQGRAPEGGNWGVFGDGLEQPSVMTLRIELKRTTEAGITRAWQRTAIEQLQAACLDAVAWQNLFDEREYALRQARLTLESPTETSYFVELTFWETGPSTALGSGVVILPPTGGRQVWRVYTDA</sequence>
<accession>A0ABV8XKW3</accession>